<dbReference type="Proteomes" id="UP000234412">
    <property type="component" value="Unassembled WGS sequence"/>
</dbReference>
<name>A0A2N4YND5_KLEVA</name>
<accession>A0A2N4YND5</accession>
<feature type="chain" id="PRO_5014626272" evidence="1">
    <location>
        <begin position="24"/>
        <end position="143"/>
    </location>
</feature>
<gene>
    <name evidence="3" type="ORF">CWN47_37945</name>
</gene>
<dbReference type="InterPro" id="IPR039424">
    <property type="entry name" value="SBP_5"/>
</dbReference>
<dbReference type="AlphaFoldDB" id="A0A2N4YND5"/>
<protein>
    <submittedName>
        <fullName evidence="3">TIGR04028 family ABC transporter substrate-binding protein</fullName>
    </submittedName>
</protein>
<feature type="domain" description="Solute-binding protein family 5" evidence="2">
    <location>
        <begin position="74"/>
        <end position="124"/>
    </location>
</feature>
<dbReference type="GO" id="GO:0015833">
    <property type="term" value="P:peptide transport"/>
    <property type="evidence" value="ECO:0007669"/>
    <property type="project" value="TreeGrafter"/>
</dbReference>
<reference evidence="3 4" key="2">
    <citation type="submission" date="2018-01" db="EMBL/GenBank/DDBJ databases">
        <title>Genomic study of Klebsiella pneumoniae.</title>
        <authorList>
            <person name="Yang Y."/>
            <person name="Bicalho R."/>
        </authorList>
    </citation>
    <scope>NUCLEOTIDE SEQUENCE [LARGE SCALE GENOMIC DNA]</scope>
    <source>
        <strain evidence="3 4">A8</strain>
    </source>
</reference>
<evidence type="ECO:0000313" key="4">
    <source>
        <dbReference type="Proteomes" id="UP000234412"/>
    </source>
</evidence>
<comment type="caution">
    <text evidence="3">The sequence shown here is derived from an EMBL/GenBank/DDBJ whole genome shotgun (WGS) entry which is preliminary data.</text>
</comment>
<evidence type="ECO:0000259" key="2">
    <source>
        <dbReference type="Pfam" id="PF00496"/>
    </source>
</evidence>
<evidence type="ECO:0000256" key="1">
    <source>
        <dbReference type="SAM" id="SignalP"/>
    </source>
</evidence>
<dbReference type="PANTHER" id="PTHR30290">
    <property type="entry name" value="PERIPLASMIC BINDING COMPONENT OF ABC TRANSPORTER"/>
    <property type="match status" value="1"/>
</dbReference>
<organism evidence="3 4">
    <name type="scientific">Klebsiella variicola</name>
    <dbReference type="NCBI Taxonomy" id="244366"/>
    <lineage>
        <taxon>Bacteria</taxon>
        <taxon>Pseudomonadati</taxon>
        <taxon>Pseudomonadota</taxon>
        <taxon>Gammaproteobacteria</taxon>
        <taxon>Enterobacterales</taxon>
        <taxon>Enterobacteriaceae</taxon>
        <taxon>Klebsiella/Raoultella group</taxon>
        <taxon>Klebsiella</taxon>
        <taxon>Klebsiella pneumoniae complex</taxon>
    </lineage>
</organism>
<reference evidence="3 4" key="1">
    <citation type="submission" date="2017-11" db="EMBL/GenBank/DDBJ databases">
        <authorList>
            <person name="Han C.G."/>
        </authorList>
    </citation>
    <scope>NUCLEOTIDE SEQUENCE [LARGE SCALE GENOMIC DNA]</scope>
    <source>
        <strain evidence="3 4">A8</strain>
    </source>
</reference>
<dbReference type="Pfam" id="PF00496">
    <property type="entry name" value="SBP_bac_5"/>
    <property type="match status" value="1"/>
</dbReference>
<dbReference type="EMBL" id="PIDP01002692">
    <property type="protein sequence ID" value="PLM80130.1"/>
    <property type="molecule type" value="Genomic_DNA"/>
</dbReference>
<dbReference type="SUPFAM" id="SSF53850">
    <property type="entry name" value="Periplasmic binding protein-like II"/>
    <property type="match status" value="1"/>
</dbReference>
<evidence type="ECO:0000313" key="3">
    <source>
        <dbReference type="EMBL" id="PLM80130.1"/>
    </source>
</evidence>
<sequence length="143" mass="15904">MHRHFRLPALAALFLSGAFSVWAADTPVKGGTLIYLEQQPHTNLYPPAGGFYPNGGILNQITDKLTWQNPKTLEIEPWIAESWTSNADKTEYTFHLRKGVTFSDGTPLDAAAVAKNFDTYGLGDKAHRLPVSEVINNYQRSEV</sequence>
<keyword evidence="1" id="KW-0732">Signal</keyword>
<feature type="non-terminal residue" evidence="3">
    <location>
        <position position="143"/>
    </location>
</feature>
<feature type="signal peptide" evidence="1">
    <location>
        <begin position="1"/>
        <end position="23"/>
    </location>
</feature>
<dbReference type="InterPro" id="IPR000914">
    <property type="entry name" value="SBP_5_dom"/>
</dbReference>
<dbReference type="Gene3D" id="3.40.190.10">
    <property type="entry name" value="Periplasmic binding protein-like II"/>
    <property type="match status" value="1"/>
</dbReference>
<dbReference type="GO" id="GO:1904680">
    <property type="term" value="F:peptide transmembrane transporter activity"/>
    <property type="evidence" value="ECO:0007669"/>
    <property type="project" value="TreeGrafter"/>
</dbReference>
<proteinExistence type="predicted"/>